<dbReference type="AlphaFoldDB" id="A0ABD3X5V5"/>
<proteinExistence type="predicted"/>
<evidence type="ECO:0000313" key="1">
    <source>
        <dbReference type="EMBL" id="KAL3880255.1"/>
    </source>
</evidence>
<reference evidence="1 2" key="1">
    <citation type="submission" date="2024-11" db="EMBL/GenBank/DDBJ databases">
        <title>Chromosome-level genome assembly of the freshwater bivalve Anodonta woodiana.</title>
        <authorList>
            <person name="Chen X."/>
        </authorList>
    </citation>
    <scope>NUCLEOTIDE SEQUENCE [LARGE SCALE GENOMIC DNA]</scope>
    <source>
        <strain evidence="1">MN2024</strain>
        <tissue evidence="1">Gills</tissue>
    </source>
</reference>
<organism evidence="1 2">
    <name type="scientific">Sinanodonta woodiana</name>
    <name type="common">Chinese pond mussel</name>
    <name type="synonym">Anodonta woodiana</name>
    <dbReference type="NCBI Taxonomy" id="1069815"/>
    <lineage>
        <taxon>Eukaryota</taxon>
        <taxon>Metazoa</taxon>
        <taxon>Spiralia</taxon>
        <taxon>Lophotrochozoa</taxon>
        <taxon>Mollusca</taxon>
        <taxon>Bivalvia</taxon>
        <taxon>Autobranchia</taxon>
        <taxon>Heteroconchia</taxon>
        <taxon>Palaeoheterodonta</taxon>
        <taxon>Unionida</taxon>
        <taxon>Unionoidea</taxon>
        <taxon>Unionidae</taxon>
        <taxon>Unioninae</taxon>
        <taxon>Sinanodonta</taxon>
    </lineage>
</organism>
<gene>
    <name evidence="1" type="ORF">ACJMK2_032504</name>
</gene>
<evidence type="ECO:0000313" key="2">
    <source>
        <dbReference type="Proteomes" id="UP001634394"/>
    </source>
</evidence>
<dbReference type="Proteomes" id="UP001634394">
    <property type="component" value="Unassembled WGS sequence"/>
</dbReference>
<protein>
    <recommendedName>
        <fullName evidence="3">CUB domain-containing protein</fullName>
    </recommendedName>
</protein>
<evidence type="ECO:0008006" key="3">
    <source>
        <dbReference type="Google" id="ProtNLM"/>
    </source>
</evidence>
<comment type="caution">
    <text evidence="1">The sequence shown here is derived from an EMBL/GenBank/DDBJ whole genome shotgun (WGS) entry which is preliminary data.</text>
</comment>
<name>A0ABD3X5V5_SINWO</name>
<dbReference type="EMBL" id="JBJQND010000004">
    <property type="protein sequence ID" value="KAL3880255.1"/>
    <property type="molecule type" value="Genomic_DNA"/>
</dbReference>
<feature type="non-terminal residue" evidence="1">
    <location>
        <position position="52"/>
    </location>
</feature>
<sequence length="52" mass="5732">VRDGFPGTTRLYTWKGHVDTPSNIGPIIANEFSILFHSDGSSEHPGFSAQWT</sequence>
<feature type="non-terminal residue" evidence="1">
    <location>
        <position position="1"/>
    </location>
</feature>
<keyword evidence="2" id="KW-1185">Reference proteome</keyword>
<accession>A0ABD3X5V5</accession>